<keyword evidence="2" id="KW-1185">Reference proteome</keyword>
<comment type="caution">
    <text evidence="1">The sequence shown here is derived from an EMBL/GenBank/DDBJ whole genome shotgun (WGS) entry which is preliminary data.</text>
</comment>
<reference evidence="1 2" key="1">
    <citation type="submission" date="2020-03" db="EMBL/GenBank/DDBJ databases">
        <title>Isolation and identification of active actinomycetes.</title>
        <authorList>
            <person name="Sun X."/>
        </authorList>
    </citation>
    <scope>NUCLEOTIDE SEQUENCE [LARGE SCALE GENOMIC DNA]</scope>
    <source>
        <strain evidence="1 2">NEAU-D13</strain>
    </source>
</reference>
<proteinExistence type="predicted"/>
<evidence type="ECO:0000313" key="1">
    <source>
        <dbReference type="EMBL" id="NGY65113.1"/>
    </source>
</evidence>
<dbReference type="EMBL" id="JAAMPJ010000015">
    <property type="protein sequence ID" value="NGY65113.1"/>
    <property type="molecule type" value="Genomic_DNA"/>
</dbReference>
<name>A0A7C9VVM6_9PSEU</name>
<organism evidence="1 2">
    <name type="scientific">Lentzea alba</name>
    <dbReference type="NCBI Taxonomy" id="2714351"/>
    <lineage>
        <taxon>Bacteria</taxon>
        <taxon>Bacillati</taxon>
        <taxon>Actinomycetota</taxon>
        <taxon>Actinomycetes</taxon>
        <taxon>Pseudonocardiales</taxon>
        <taxon>Pseudonocardiaceae</taxon>
        <taxon>Lentzea</taxon>
    </lineage>
</organism>
<dbReference type="AlphaFoldDB" id="A0A7C9VVM6"/>
<sequence length="135" mass="15316">MTDIAVRLRDGQYPLVIGAEALVGGSEEFLPNASLARWHSDGVQVLDEPDRRPPPERDGTVLMCSELLGQQLSDLQRGRQVRVYDLLLSHSAEGWVLSRVDTRGWASRTFGKRFLSDGRLDWKMLHSREGYELDH</sequence>
<evidence type="ECO:0000313" key="2">
    <source>
        <dbReference type="Proteomes" id="UP000481360"/>
    </source>
</evidence>
<dbReference type="Proteomes" id="UP000481360">
    <property type="component" value="Unassembled WGS sequence"/>
</dbReference>
<accession>A0A7C9VVM6</accession>
<protein>
    <submittedName>
        <fullName evidence="1">Uncharacterized protein</fullName>
    </submittedName>
</protein>
<gene>
    <name evidence="1" type="ORF">G7043_40015</name>
</gene>